<dbReference type="SUPFAM" id="SSF48366">
    <property type="entry name" value="Ras GEF"/>
    <property type="match status" value="1"/>
</dbReference>
<dbReference type="Proteomes" id="UP000308092">
    <property type="component" value="Unassembled WGS sequence"/>
</dbReference>
<proteinExistence type="predicted"/>
<evidence type="ECO:0000313" key="3">
    <source>
        <dbReference type="Proteomes" id="UP000308092"/>
    </source>
</evidence>
<sequence>MQYHYQNEEPAFTSWLQAISEPKTRIYYPLSKPSDMSRISSHRLGTELSGTNLMPGQSCYPSLFRSSAEVPSFFVSYRWWEDEATTVLWAFDVQEIQRVIRYGLFRDENLPRTALQSRNASTVDSFLLTLIDATERVFIANLSHIQKVEEILRRCTKDRALDPSDIAEAIDAESHLHFTRISFEEMVRYSLGYHADSVEWFFQQHTALYIHLQNYLHAFPDEVERYLAVEKADLLHKHLRNRSPFAHPPAFEFIAGSIQRLFKELPPSLSSILKVLSVLGVRYQRKYVHVRNMNWHRQFNVTFSFLEDLMGSTSAADFARSLTNLDESHFSALTQQNLTDHDAVASRILIQWELLSIDVWESCTALPHMIGYIQECVQALLDIHNYHSFTAILSGLQKYSITESTFTTANTITGTAALNPVLPPNLLYFLDPSQNFIAYRQQFQGSPGIPFLFPHLQEYRECGAPALQQLFQQLRTALTPRG</sequence>
<dbReference type="STRING" id="1220188.A0A4S3J4D1"/>
<dbReference type="GO" id="GO:0007264">
    <property type="term" value="P:small GTPase-mediated signal transduction"/>
    <property type="evidence" value="ECO:0007669"/>
    <property type="project" value="InterPro"/>
</dbReference>
<dbReference type="AlphaFoldDB" id="A0A4S3J4D1"/>
<evidence type="ECO:0000259" key="1">
    <source>
        <dbReference type="Pfam" id="PF00617"/>
    </source>
</evidence>
<reference evidence="2 3" key="1">
    <citation type="submission" date="2019-03" db="EMBL/GenBank/DDBJ databases">
        <title>The genome sequence of a newly discovered highly antifungal drug resistant Aspergillus species, Aspergillus tanneri NIH 1004.</title>
        <authorList>
            <person name="Mounaud S."/>
            <person name="Singh I."/>
            <person name="Joardar V."/>
            <person name="Pakala S."/>
            <person name="Pakala S."/>
            <person name="Venepally P."/>
            <person name="Hoover J."/>
            <person name="Nierman W."/>
            <person name="Chung J."/>
            <person name="Losada L."/>
        </authorList>
    </citation>
    <scope>NUCLEOTIDE SEQUENCE [LARGE SCALE GENOMIC DNA]</scope>
    <source>
        <strain evidence="2 3">NIH1004</strain>
    </source>
</reference>
<name>A0A4S3J4D1_9EURO</name>
<comment type="caution">
    <text evidence="2">The sequence shown here is derived from an EMBL/GenBank/DDBJ whole genome shotgun (WGS) entry which is preliminary data.</text>
</comment>
<dbReference type="Pfam" id="PF00617">
    <property type="entry name" value="RasGEF"/>
    <property type="match status" value="1"/>
</dbReference>
<dbReference type="InterPro" id="IPR001895">
    <property type="entry name" value="RASGEF_cat_dom"/>
</dbReference>
<gene>
    <name evidence="2" type="ORF">EYZ11_010829</name>
</gene>
<keyword evidence="3" id="KW-1185">Reference proteome</keyword>
<dbReference type="Gene3D" id="1.10.840.10">
    <property type="entry name" value="Ras guanine-nucleotide exchange factors catalytic domain"/>
    <property type="match status" value="1"/>
</dbReference>
<dbReference type="GO" id="GO:0005085">
    <property type="term" value="F:guanyl-nucleotide exchange factor activity"/>
    <property type="evidence" value="ECO:0007669"/>
    <property type="project" value="InterPro"/>
</dbReference>
<dbReference type="InterPro" id="IPR023578">
    <property type="entry name" value="Ras_GEF_dom_sf"/>
</dbReference>
<protein>
    <recommendedName>
        <fullName evidence="1">Ras-GEF domain-containing protein</fullName>
    </recommendedName>
</protein>
<evidence type="ECO:0000313" key="2">
    <source>
        <dbReference type="EMBL" id="THC89726.1"/>
    </source>
</evidence>
<dbReference type="EMBL" id="SOSA01000614">
    <property type="protein sequence ID" value="THC89726.1"/>
    <property type="molecule type" value="Genomic_DNA"/>
</dbReference>
<accession>A0A4S3J4D1</accession>
<feature type="domain" description="Ras-GEF" evidence="1">
    <location>
        <begin position="367"/>
        <end position="458"/>
    </location>
</feature>
<organism evidence="2 3">
    <name type="scientific">Aspergillus tanneri</name>
    <dbReference type="NCBI Taxonomy" id="1220188"/>
    <lineage>
        <taxon>Eukaryota</taxon>
        <taxon>Fungi</taxon>
        <taxon>Dikarya</taxon>
        <taxon>Ascomycota</taxon>
        <taxon>Pezizomycotina</taxon>
        <taxon>Eurotiomycetes</taxon>
        <taxon>Eurotiomycetidae</taxon>
        <taxon>Eurotiales</taxon>
        <taxon>Aspergillaceae</taxon>
        <taxon>Aspergillus</taxon>
        <taxon>Aspergillus subgen. Circumdati</taxon>
    </lineage>
</organism>
<dbReference type="InterPro" id="IPR036964">
    <property type="entry name" value="RASGEF_cat_dom_sf"/>
</dbReference>
<dbReference type="VEuPathDB" id="FungiDB:EYZ11_010829"/>